<accession>A0AAV4E0J1</accession>
<evidence type="ECO:0000313" key="12">
    <source>
        <dbReference type="EMBL" id="GFO49860.1"/>
    </source>
</evidence>
<sequence length="205" mass="22466">MFRLPFAAGKVFSSGMLDRLLYQTFVKGYLISFVRLLLGIDAEKNSGHLSSVCIQRATLSQFPNYGDLYQGLCSTTGEIPIAIYRTEKHNFASNEQGDQNGTKNTTSHKNSNSQTARWMGSLCSNTRRASNKSYLSVASTTLSPPESPDAADGQETGSSSPTKLRPSRVSMSSRLFAVDQESNRHLGEMVQARMESLGLAQPDKQ</sequence>
<evidence type="ECO:0000256" key="7">
    <source>
        <dbReference type="ARBA" id="ARBA00022989"/>
    </source>
</evidence>
<evidence type="ECO:0000256" key="1">
    <source>
        <dbReference type="ARBA" id="ARBA00004141"/>
    </source>
</evidence>
<keyword evidence="2" id="KW-0813">Transport</keyword>
<dbReference type="InterPro" id="IPR047871">
    <property type="entry name" value="K_chnl_Slo-like"/>
</dbReference>
<dbReference type="GO" id="GO:0005228">
    <property type="term" value="F:intracellular sodium-activated potassium channel activity"/>
    <property type="evidence" value="ECO:0007669"/>
    <property type="project" value="TreeGrafter"/>
</dbReference>
<reference evidence="12 13" key="1">
    <citation type="journal article" date="2021" name="Elife">
        <title>Chloroplast acquisition without the gene transfer in kleptoplastic sea slugs, Plakobranchus ocellatus.</title>
        <authorList>
            <person name="Maeda T."/>
            <person name="Takahashi S."/>
            <person name="Yoshida T."/>
            <person name="Shimamura S."/>
            <person name="Takaki Y."/>
            <person name="Nagai Y."/>
            <person name="Toyoda A."/>
            <person name="Suzuki Y."/>
            <person name="Arimoto A."/>
            <person name="Ishii H."/>
            <person name="Satoh N."/>
            <person name="Nishiyama T."/>
            <person name="Hasebe M."/>
            <person name="Maruyama T."/>
            <person name="Minagawa J."/>
            <person name="Obokata J."/>
            <person name="Shigenobu S."/>
        </authorList>
    </citation>
    <scope>NUCLEOTIDE SEQUENCE [LARGE SCALE GENOMIC DNA]</scope>
</reference>
<evidence type="ECO:0000256" key="9">
    <source>
        <dbReference type="ARBA" id="ARBA00023136"/>
    </source>
</evidence>
<keyword evidence="10 12" id="KW-0407">Ion channel</keyword>
<dbReference type="GO" id="GO:0015271">
    <property type="term" value="F:outward rectifier potassium channel activity"/>
    <property type="evidence" value="ECO:0007669"/>
    <property type="project" value="TreeGrafter"/>
</dbReference>
<evidence type="ECO:0000256" key="8">
    <source>
        <dbReference type="ARBA" id="ARBA00023065"/>
    </source>
</evidence>
<name>A0AAV4E0J1_9GAST</name>
<keyword evidence="9" id="KW-0472">Membrane</keyword>
<evidence type="ECO:0000256" key="10">
    <source>
        <dbReference type="ARBA" id="ARBA00023303"/>
    </source>
</evidence>
<keyword evidence="7" id="KW-1133">Transmembrane helix</keyword>
<organism evidence="12 13">
    <name type="scientific">Plakobranchus ocellatus</name>
    <dbReference type="NCBI Taxonomy" id="259542"/>
    <lineage>
        <taxon>Eukaryota</taxon>
        <taxon>Metazoa</taxon>
        <taxon>Spiralia</taxon>
        <taxon>Lophotrochozoa</taxon>
        <taxon>Mollusca</taxon>
        <taxon>Gastropoda</taxon>
        <taxon>Heterobranchia</taxon>
        <taxon>Euthyneura</taxon>
        <taxon>Panpulmonata</taxon>
        <taxon>Sacoglossa</taxon>
        <taxon>Placobranchoidea</taxon>
        <taxon>Plakobranchidae</taxon>
        <taxon>Plakobranchus</taxon>
    </lineage>
</organism>
<keyword evidence="6" id="KW-0630">Potassium</keyword>
<keyword evidence="5" id="KW-0631">Potassium channel</keyword>
<feature type="non-terminal residue" evidence="12">
    <location>
        <position position="205"/>
    </location>
</feature>
<dbReference type="PANTHER" id="PTHR10027:SF10">
    <property type="entry name" value="SLOWPOKE 2, ISOFORM D"/>
    <property type="match status" value="1"/>
</dbReference>
<protein>
    <submittedName>
        <fullName evidence="12">Potassium channel subfamily t member 1</fullName>
    </submittedName>
</protein>
<feature type="compositionally biased region" description="Polar residues" evidence="11">
    <location>
        <begin position="135"/>
        <end position="144"/>
    </location>
</feature>
<evidence type="ECO:0000256" key="6">
    <source>
        <dbReference type="ARBA" id="ARBA00022958"/>
    </source>
</evidence>
<dbReference type="Proteomes" id="UP000735302">
    <property type="component" value="Unassembled WGS sequence"/>
</dbReference>
<dbReference type="EMBL" id="BLXT01008523">
    <property type="protein sequence ID" value="GFO49860.1"/>
    <property type="molecule type" value="Genomic_DNA"/>
</dbReference>
<dbReference type="AlphaFoldDB" id="A0AAV4E0J1"/>
<feature type="region of interest" description="Disordered" evidence="11">
    <location>
        <begin position="93"/>
        <end position="116"/>
    </location>
</feature>
<evidence type="ECO:0000256" key="2">
    <source>
        <dbReference type="ARBA" id="ARBA00022448"/>
    </source>
</evidence>
<keyword evidence="3" id="KW-0633">Potassium transport</keyword>
<dbReference type="GO" id="GO:0005886">
    <property type="term" value="C:plasma membrane"/>
    <property type="evidence" value="ECO:0007669"/>
    <property type="project" value="TreeGrafter"/>
</dbReference>
<evidence type="ECO:0000256" key="5">
    <source>
        <dbReference type="ARBA" id="ARBA00022826"/>
    </source>
</evidence>
<evidence type="ECO:0000256" key="4">
    <source>
        <dbReference type="ARBA" id="ARBA00022692"/>
    </source>
</evidence>
<keyword evidence="8" id="KW-0406">Ion transport</keyword>
<proteinExistence type="predicted"/>
<feature type="region of interest" description="Disordered" evidence="11">
    <location>
        <begin position="135"/>
        <end position="182"/>
    </location>
</feature>
<evidence type="ECO:0000256" key="11">
    <source>
        <dbReference type="SAM" id="MobiDB-lite"/>
    </source>
</evidence>
<keyword evidence="13" id="KW-1185">Reference proteome</keyword>
<comment type="caution">
    <text evidence="12">The sequence shown here is derived from an EMBL/GenBank/DDBJ whole genome shotgun (WGS) entry which is preliminary data.</text>
</comment>
<comment type="subcellular location">
    <subcellularLocation>
        <location evidence="1">Membrane</location>
        <topology evidence="1">Multi-pass membrane protein</topology>
    </subcellularLocation>
</comment>
<evidence type="ECO:0000256" key="3">
    <source>
        <dbReference type="ARBA" id="ARBA00022538"/>
    </source>
</evidence>
<dbReference type="PANTHER" id="PTHR10027">
    <property type="entry name" value="CALCIUM-ACTIVATED POTASSIUM CHANNEL ALPHA CHAIN"/>
    <property type="match status" value="1"/>
</dbReference>
<keyword evidence="4" id="KW-0812">Transmembrane</keyword>
<gene>
    <name evidence="12" type="ORF">PoB_007636500</name>
</gene>
<evidence type="ECO:0000313" key="13">
    <source>
        <dbReference type="Proteomes" id="UP000735302"/>
    </source>
</evidence>